<feature type="transmembrane region" description="Helical" evidence="1">
    <location>
        <begin position="292"/>
        <end position="315"/>
    </location>
</feature>
<sequence>MLERLAPPPETADMAPARARPWRLLVLGCLALAGLSLLWPSVPTYDPWAWIIWGREIAHLDLVTKTGPSWKPLPVIFTTPFSLAGDDGAPLLWLVVARAGGILAFAMAFRLGKRLAGPVAGLIAAGSLILADEFIRNFFRGNSEGILVAVCLWAIERHLDGRRRDAFLLGLAAALLRPEVWPFIALYGLYLIAADWHAKNRLPVKTTILVIGGGLALGILWFVPEYLGSGDFLRAAARARKPNPDSAAFAAHPFIEVFNRSASVLTPPVYIGGLLAFCAALYAFIKRREDGLILAMAAIGTVLMIAVAGMTQAGFAGNLRYIALPAALVCVLAGAGWVWLVRSTAARWGVIAASALALAIAAASAPFVIEDINELDLAGQRIKAEADLYGTVPEAIKAGGGEAKLKSCGTVYTGAFQTQAVAWYMHLHEMDSEIFAFPPGTTIAPSFSSLSRDPRFPTIAKTRKWVIGSSCAAAK</sequence>
<reference evidence="2" key="1">
    <citation type="submission" date="2022-10" db="EMBL/GenBank/DDBJ databases">
        <title>The WGS of Solirubrobacter ginsenosidimutans DSM 21036.</title>
        <authorList>
            <person name="Jiang Z."/>
        </authorList>
    </citation>
    <scope>NUCLEOTIDE SEQUENCE</scope>
    <source>
        <strain evidence="2">DSM 21036</strain>
    </source>
</reference>
<feature type="transmembrane region" description="Helical" evidence="1">
    <location>
        <begin position="268"/>
        <end position="285"/>
    </location>
</feature>
<keyword evidence="3" id="KW-1185">Reference proteome</keyword>
<name>A0A9X3N1J8_9ACTN</name>
<dbReference type="Proteomes" id="UP001149140">
    <property type="component" value="Unassembled WGS sequence"/>
</dbReference>
<proteinExistence type="predicted"/>
<keyword evidence="1" id="KW-1133">Transmembrane helix</keyword>
<dbReference type="AlphaFoldDB" id="A0A9X3N1J8"/>
<feature type="transmembrane region" description="Helical" evidence="1">
    <location>
        <begin position="21"/>
        <end position="39"/>
    </location>
</feature>
<dbReference type="EMBL" id="JAPDOD010000046">
    <property type="protein sequence ID" value="MDA0165378.1"/>
    <property type="molecule type" value="Genomic_DNA"/>
</dbReference>
<evidence type="ECO:0000313" key="3">
    <source>
        <dbReference type="Proteomes" id="UP001149140"/>
    </source>
</evidence>
<feature type="transmembrane region" description="Helical" evidence="1">
    <location>
        <begin position="202"/>
        <end position="223"/>
    </location>
</feature>
<protein>
    <recommendedName>
        <fullName evidence="4">Glycosyltransferase RgtA/B/C/D-like domain-containing protein</fullName>
    </recommendedName>
</protein>
<keyword evidence="1" id="KW-0472">Membrane</keyword>
<evidence type="ECO:0008006" key="4">
    <source>
        <dbReference type="Google" id="ProtNLM"/>
    </source>
</evidence>
<comment type="caution">
    <text evidence="2">The sequence shown here is derived from an EMBL/GenBank/DDBJ whole genome shotgun (WGS) entry which is preliminary data.</text>
</comment>
<feature type="transmembrane region" description="Helical" evidence="1">
    <location>
        <begin position="321"/>
        <end position="341"/>
    </location>
</feature>
<evidence type="ECO:0000256" key="1">
    <source>
        <dbReference type="SAM" id="Phobius"/>
    </source>
</evidence>
<organism evidence="2 3">
    <name type="scientific">Solirubrobacter ginsenosidimutans</name>
    <dbReference type="NCBI Taxonomy" id="490573"/>
    <lineage>
        <taxon>Bacteria</taxon>
        <taxon>Bacillati</taxon>
        <taxon>Actinomycetota</taxon>
        <taxon>Thermoleophilia</taxon>
        <taxon>Solirubrobacterales</taxon>
        <taxon>Solirubrobacteraceae</taxon>
        <taxon>Solirubrobacter</taxon>
    </lineage>
</organism>
<feature type="transmembrane region" description="Helical" evidence="1">
    <location>
        <begin position="166"/>
        <end position="190"/>
    </location>
</feature>
<feature type="transmembrane region" description="Helical" evidence="1">
    <location>
        <begin position="116"/>
        <end position="135"/>
    </location>
</feature>
<feature type="transmembrane region" description="Helical" evidence="1">
    <location>
        <begin position="91"/>
        <end position="109"/>
    </location>
</feature>
<keyword evidence="1" id="KW-0812">Transmembrane</keyword>
<evidence type="ECO:0000313" key="2">
    <source>
        <dbReference type="EMBL" id="MDA0165378.1"/>
    </source>
</evidence>
<gene>
    <name evidence="2" type="ORF">OM076_34230</name>
</gene>
<accession>A0A9X3N1J8</accession>
<feature type="transmembrane region" description="Helical" evidence="1">
    <location>
        <begin position="348"/>
        <end position="369"/>
    </location>
</feature>